<evidence type="ECO:0000313" key="2">
    <source>
        <dbReference type="EMBL" id="GJM64627.1"/>
    </source>
</evidence>
<reference evidence="2 3" key="1">
    <citation type="submission" date="2021-12" db="EMBL/GenBank/DDBJ databases">
        <title>Genome sequencing of bacteria with rrn-lacking chromosome and rrn-plasmid.</title>
        <authorList>
            <person name="Anda M."/>
            <person name="Iwasaki W."/>
        </authorList>
    </citation>
    <scope>NUCLEOTIDE SEQUENCE [LARGE SCALE GENOMIC DNA]</scope>
    <source>
        <strain evidence="2 3">NBRC 15940</strain>
    </source>
</reference>
<evidence type="ECO:0008006" key="4">
    <source>
        <dbReference type="Google" id="ProtNLM"/>
    </source>
</evidence>
<dbReference type="EMBL" id="BQKE01000006">
    <property type="protein sequence ID" value="GJM64627.1"/>
    <property type="molecule type" value="Genomic_DNA"/>
</dbReference>
<dbReference type="Proteomes" id="UP001310022">
    <property type="component" value="Unassembled WGS sequence"/>
</dbReference>
<accession>A0AAN4W3U4</accession>
<evidence type="ECO:0000256" key="1">
    <source>
        <dbReference type="SAM" id="SignalP"/>
    </source>
</evidence>
<evidence type="ECO:0000313" key="3">
    <source>
        <dbReference type="Proteomes" id="UP001310022"/>
    </source>
</evidence>
<comment type="caution">
    <text evidence="2">The sequence shown here is derived from an EMBL/GenBank/DDBJ whole genome shotgun (WGS) entry which is preliminary data.</text>
</comment>
<sequence>MRSWIIILLTLASFPCFAQQGYNYFSISGGLYHPEMVIGEMSLEFGQKYYRMWEVNFDYAHRERMTTFTIPPTTEEGEPTFGERREIVNSFKGGIIYKPVLFRSRNTMLSFRTGASLGTNTHQFIAGATAGFEFSFMTKQGIVLFLRQKNEVVFWDDDTWRVGGLVGLKVPLN</sequence>
<protein>
    <recommendedName>
        <fullName evidence="4">Outer membrane protein beta-barrel domain-containing protein</fullName>
    </recommendedName>
</protein>
<feature type="chain" id="PRO_5043038374" description="Outer membrane protein beta-barrel domain-containing protein" evidence="1">
    <location>
        <begin position="19"/>
        <end position="173"/>
    </location>
</feature>
<dbReference type="RefSeq" id="WP_338239691.1">
    <property type="nucleotide sequence ID" value="NZ_BQKE01000006.1"/>
</dbReference>
<keyword evidence="1" id="KW-0732">Signal</keyword>
<organism evidence="2 3">
    <name type="scientific">Persicobacter diffluens</name>
    <dbReference type="NCBI Taxonomy" id="981"/>
    <lineage>
        <taxon>Bacteria</taxon>
        <taxon>Pseudomonadati</taxon>
        <taxon>Bacteroidota</taxon>
        <taxon>Cytophagia</taxon>
        <taxon>Cytophagales</taxon>
        <taxon>Persicobacteraceae</taxon>
        <taxon>Persicobacter</taxon>
    </lineage>
</organism>
<dbReference type="AlphaFoldDB" id="A0AAN4W3U4"/>
<gene>
    <name evidence="2" type="ORF">PEDI_51790</name>
</gene>
<proteinExistence type="predicted"/>
<feature type="signal peptide" evidence="1">
    <location>
        <begin position="1"/>
        <end position="18"/>
    </location>
</feature>
<name>A0AAN4W3U4_9BACT</name>
<keyword evidence="3" id="KW-1185">Reference proteome</keyword>